<feature type="domain" description="Xylose isomerase-like TIM barrel" evidence="1">
    <location>
        <begin position="28"/>
        <end position="220"/>
    </location>
</feature>
<dbReference type="AlphaFoldDB" id="A0A3G8LWP2"/>
<dbReference type="InterPro" id="IPR013022">
    <property type="entry name" value="Xyl_isomerase-like_TIM-brl"/>
</dbReference>
<evidence type="ECO:0000313" key="2">
    <source>
        <dbReference type="EMBL" id="AZG73302.1"/>
    </source>
</evidence>
<protein>
    <recommendedName>
        <fullName evidence="1">Xylose isomerase-like TIM barrel domain-containing protein</fullName>
    </recommendedName>
</protein>
<dbReference type="SUPFAM" id="SSF51658">
    <property type="entry name" value="Xylose isomerase-like"/>
    <property type="match status" value="1"/>
</dbReference>
<dbReference type="InterPro" id="IPR036237">
    <property type="entry name" value="Xyl_isomerase-like_sf"/>
</dbReference>
<dbReference type="Proteomes" id="UP000278035">
    <property type="component" value="Chromosome"/>
</dbReference>
<dbReference type="OrthoDB" id="6253202at2"/>
<name>A0A3G8LWP2_9GAMM</name>
<sequence>MQQLINIGVDPKPGHLLHNWQHAETFLQQYGLDGFEIAPHGNFESSLLPKSLVKGLHLTFFPILLPFWQQDSEALLSIFGDWLTVEQYYGGLEPQCLVDTYVHQLNMAQDLNVPYVVFHPVSCDMEHLFDFAFPWQLQDTLKASAALINAALKQSYFTGKLLFENLWWPSSFRLDSRDEYDQLRKLINYDNCGLCFDTGHMMATNTQLMNESEGVAFLMKKLHQLDLCSEIETVHLNANLNGSYIKSAKLNQQPYLHCDDFWHQLEVALKHVSLIDSHSPFTQVSLVPLLELIKPNHIVHELGQPSLAHWQRSIHAQLPLVTLC</sequence>
<proteinExistence type="predicted"/>
<dbReference type="Gene3D" id="3.20.20.150">
    <property type="entry name" value="Divalent-metal-dependent TIM barrel enzymes"/>
    <property type="match status" value="1"/>
</dbReference>
<dbReference type="KEGG" id="slj:EGC82_11320"/>
<dbReference type="EMBL" id="CP034015">
    <property type="protein sequence ID" value="AZG73302.1"/>
    <property type="molecule type" value="Genomic_DNA"/>
</dbReference>
<evidence type="ECO:0000313" key="3">
    <source>
        <dbReference type="Proteomes" id="UP000278035"/>
    </source>
</evidence>
<organism evidence="2 3">
    <name type="scientific">Shewanella livingstonensis</name>
    <dbReference type="NCBI Taxonomy" id="150120"/>
    <lineage>
        <taxon>Bacteria</taxon>
        <taxon>Pseudomonadati</taxon>
        <taxon>Pseudomonadota</taxon>
        <taxon>Gammaproteobacteria</taxon>
        <taxon>Alteromonadales</taxon>
        <taxon>Shewanellaceae</taxon>
        <taxon>Shewanella</taxon>
    </lineage>
</organism>
<dbReference type="Pfam" id="PF01261">
    <property type="entry name" value="AP_endonuc_2"/>
    <property type="match status" value="1"/>
</dbReference>
<gene>
    <name evidence="2" type="ORF">EGC82_11320</name>
</gene>
<accession>A0A3G8LWP2</accession>
<reference evidence="3" key="1">
    <citation type="submission" date="2018-11" db="EMBL/GenBank/DDBJ databases">
        <title>Shewanella sp. M2.</title>
        <authorList>
            <person name="Hwang Y.J."/>
            <person name="Hwang C.Y."/>
        </authorList>
    </citation>
    <scope>NUCLEOTIDE SEQUENCE [LARGE SCALE GENOMIC DNA]</scope>
    <source>
        <strain evidence="3">LMG 19866</strain>
    </source>
</reference>
<dbReference type="RefSeq" id="WP_124730859.1">
    <property type="nucleotide sequence ID" value="NZ_CBCSKC010000064.1"/>
</dbReference>
<evidence type="ECO:0000259" key="1">
    <source>
        <dbReference type="Pfam" id="PF01261"/>
    </source>
</evidence>
<keyword evidence="3" id="KW-1185">Reference proteome</keyword>